<dbReference type="PANTHER" id="PTHR33112">
    <property type="entry name" value="DOMAIN PROTEIN, PUTATIVE-RELATED"/>
    <property type="match status" value="1"/>
</dbReference>
<evidence type="ECO:0000259" key="2">
    <source>
        <dbReference type="Pfam" id="PF06985"/>
    </source>
</evidence>
<dbReference type="AlphaFoldDB" id="A0A1L7XUM6"/>
<dbReference type="Pfam" id="PF06985">
    <property type="entry name" value="HET"/>
    <property type="match status" value="1"/>
</dbReference>
<sequence length="427" mass="48137">MDRCKLCNNLKKKDEDDVRAAFDFTPGQLVESASIKECGSCMTILEGLLCFEDETWSFEDDVRLVYATALGGNDETLSLELYFCDDRPKLLLEFLLKGEDNQEYPAQRFAAIRTRNSTSGHPLSHAGIRWATSVLESCLTDHLMCRSNRHVLLPRRVLAFDRAGDDAITVRIQENDKVWGRYTALSHCWGSTQTCITTSQNLQEFKKSIPWTAMPRTFQDSIIYSLQLGVRHIWIDALCIIQDDPDDWQIESSKMSDIYQNSFVTLAATASKNGQGGCFSLDLDTASPNEYELDSCLSPTSSIMTFQERILSPRVLHICNQELVWECQNRSECECGGHVARSKQTKYFSRVVEKARFPESLDEGHPITTPESNDSDTPGDPREMSDQWHHIVEQYSALGLTKETDRLPALSGLAQRTSSVLGQYVAG</sequence>
<dbReference type="STRING" id="576137.A0A1L7XUM6"/>
<name>A0A1L7XUM6_9HELO</name>
<proteinExistence type="predicted"/>
<evidence type="ECO:0000313" key="3">
    <source>
        <dbReference type="EMBL" id="CZR68732.1"/>
    </source>
</evidence>
<feature type="region of interest" description="Disordered" evidence="1">
    <location>
        <begin position="359"/>
        <end position="384"/>
    </location>
</feature>
<dbReference type="PANTHER" id="PTHR33112:SF9">
    <property type="entry name" value="HETEROKARYON INCOMPATIBILITY DOMAIN-CONTAINING PROTEIN"/>
    <property type="match status" value="1"/>
</dbReference>
<evidence type="ECO:0000313" key="4">
    <source>
        <dbReference type="Proteomes" id="UP000184330"/>
    </source>
</evidence>
<keyword evidence="4" id="KW-1185">Reference proteome</keyword>
<protein>
    <recommendedName>
        <fullName evidence="2">Heterokaryon incompatibility domain-containing protein</fullName>
    </recommendedName>
</protein>
<reference evidence="3 4" key="1">
    <citation type="submission" date="2016-03" db="EMBL/GenBank/DDBJ databases">
        <authorList>
            <person name="Ploux O."/>
        </authorList>
    </citation>
    <scope>NUCLEOTIDE SEQUENCE [LARGE SCALE GENOMIC DNA]</scope>
    <source>
        <strain evidence="3 4">UAMH 11012</strain>
    </source>
</reference>
<gene>
    <name evidence="3" type="ORF">PAC_18631</name>
</gene>
<feature type="domain" description="Heterokaryon incompatibility" evidence="2">
    <location>
        <begin position="182"/>
        <end position="286"/>
    </location>
</feature>
<organism evidence="3 4">
    <name type="scientific">Phialocephala subalpina</name>
    <dbReference type="NCBI Taxonomy" id="576137"/>
    <lineage>
        <taxon>Eukaryota</taxon>
        <taxon>Fungi</taxon>
        <taxon>Dikarya</taxon>
        <taxon>Ascomycota</taxon>
        <taxon>Pezizomycotina</taxon>
        <taxon>Leotiomycetes</taxon>
        <taxon>Helotiales</taxon>
        <taxon>Mollisiaceae</taxon>
        <taxon>Phialocephala</taxon>
        <taxon>Phialocephala fortinii species complex</taxon>
    </lineage>
</organism>
<dbReference type="InterPro" id="IPR010730">
    <property type="entry name" value="HET"/>
</dbReference>
<dbReference type="EMBL" id="FJOG01000059">
    <property type="protein sequence ID" value="CZR68732.1"/>
    <property type="molecule type" value="Genomic_DNA"/>
</dbReference>
<evidence type="ECO:0000256" key="1">
    <source>
        <dbReference type="SAM" id="MobiDB-lite"/>
    </source>
</evidence>
<dbReference type="OrthoDB" id="3562689at2759"/>
<dbReference type="Proteomes" id="UP000184330">
    <property type="component" value="Unassembled WGS sequence"/>
</dbReference>
<accession>A0A1L7XUM6</accession>